<comment type="similarity">
    <text evidence="6">Belongs to the methyltransferase superfamily. RsmI family.</text>
</comment>
<dbReference type="GO" id="GO:0005737">
    <property type="term" value="C:cytoplasm"/>
    <property type="evidence" value="ECO:0007669"/>
    <property type="project" value="UniProtKB-SubCell"/>
</dbReference>
<protein>
    <recommendedName>
        <fullName evidence="6">Ribosomal RNA small subunit methyltransferase I</fullName>
        <ecNumber evidence="6">2.1.1.198</ecNumber>
    </recommendedName>
    <alternativeName>
        <fullName evidence="6">16S rRNA 2'-O-ribose C1402 methyltransferase</fullName>
    </alternativeName>
    <alternativeName>
        <fullName evidence="6">rRNA (cytidine-2'-O-)-methyltransferase RsmI</fullName>
    </alternativeName>
</protein>
<dbReference type="OrthoDB" id="9809084at2"/>
<dbReference type="NCBIfam" id="TIGR00096">
    <property type="entry name" value="16S rRNA (cytidine(1402)-2'-O)-methyltransferase"/>
    <property type="match status" value="1"/>
</dbReference>
<dbReference type="STRING" id="237069.SAMN05216498_0566"/>
<dbReference type="EC" id="2.1.1.198" evidence="6"/>
<dbReference type="PANTHER" id="PTHR46111:SF1">
    <property type="entry name" value="RIBOSOMAL RNA SMALL SUBUNIT METHYLTRANSFERASE I"/>
    <property type="match status" value="1"/>
</dbReference>
<dbReference type="FunFam" id="3.30.950.10:FF:000002">
    <property type="entry name" value="Ribosomal RNA small subunit methyltransferase I"/>
    <property type="match status" value="1"/>
</dbReference>
<evidence type="ECO:0000313" key="8">
    <source>
        <dbReference type="EMBL" id="SDM78211.1"/>
    </source>
</evidence>
<dbReference type="Pfam" id="PF00590">
    <property type="entry name" value="TP_methylase"/>
    <property type="match status" value="1"/>
</dbReference>
<evidence type="ECO:0000259" key="7">
    <source>
        <dbReference type="Pfam" id="PF00590"/>
    </source>
</evidence>
<dbReference type="InterPro" id="IPR014776">
    <property type="entry name" value="4pyrrole_Mease_sub2"/>
</dbReference>
<dbReference type="InterPro" id="IPR035996">
    <property type="entry name" value="4pyrrol_Methylase_sf"/>
</dbReference>
<evidence type="ECO:0000313" key="9">
    <source>
        <dbReference type="Proteomes" id="UP000199334"/>
    </source>
</evidence>
<keyword evidence="1 6" id="KW-0963">Cytoplasm</keyword>
<keyword evidence="4 6" id="KW-0808">Transferase</keyword>
<dbReference type="SUPFAM" id="SSF53790">
    <property type="entry name" value="Tetrapyrrole methylase"/>
    <property type="match status" value="1"/>
</dbReference>
<dbReference type="Proteomes" id="UP000199334">
    <property type="component" value="Unassembled WGS sequence"/>
</dbReference>
<dbReference type="CDD" id="cd11648">
    <property type="entry name" value="RsmI"/>
    <property type="match status" value="1"/>
</dbReference>
<accession>A0A1G9W1Z5</accession>
<dbReference type="PIRSF" id="PIRSF005917">
    <property type="entry name" value="MTase_YraL"/>
    <property type="match status" value="1"/>
</dbReference>
<dbReference type="InterPro" id="IPR000878">
    <property type="entry name" value="4pyrrol_Mease"/>
</dbReference>
<comment type="subcellular location">
    <subcellularLocation>
        <location evidence="6">Cytoplasm</location>
    </subcellularLocation>
</comment>
<comment type="catalytic activity">
    <reaction evidence="6">
        <text>cytidine(1402) in 16S rRNA + S-adenosyl-L-methionine = 2'-O-methylcytidine(1402) in 16S rRNA + S-adenosyl-L-homocysteine + H(+)</text>
        <dbReference type="Rhea" id="RHEA:42924"/>
        <dbReference type="Rhea" id="RHEA-COMP:10285"/>
        <dbReference type="Rhea" id="RHEA-COMP:10286"/>
        <dbReference type="ChEBI" id="CHEBI:15378"/>
        <dbReference type="ChEBI" id="CHEBI:57856"/>
        <dbReference type="ChEBI" id="CHEBI:59789"/>
        <dbReference type="ChEBI" id="CHEBI:74495"/>
        <dbReference type="ChEBI" id="CHEBI:82748"/>
        <dbReference type="EC" id="2.1.1.198"/>
    </reaction>
</comment>
<dbReference type="GO" id="GO:0070677">
    <property type="term" value="F:rRNA (cytosine-2'-O-)-methyltransferase activity"/>
    <property type="evidence" value="ECO:0007669"/>
    <property type="project" value="UniProtKB-UniRule"/>
</dbReference>
<dbReference type="AlphaFoldDB" id="A0A1G9W1Z5"/>
<evidence type="ECO:0000256" key="5">
    <source>
        <dbReference type="ARBA" id="ARBA00022691"/>
    </source>
</evidence>
<evidence type="ECO:0000256" key="4">
    <source>
        <dbReference type="ARBA" id="ARBA00022679"/>
    </source>
</evidence>
<keyword evidence="5 6" id="KW-0949">S-adenosyl-L-methionine</keyword>
<dbReference type="InterPro" id="IPR014777">
    <property type="entry name" value="4pyrrole_Mease_sub1"/>
</dbReference>
<dbReference type="Gene3D" id="3.30.950.10">
    <property type="entry name" value="Methyltransferase, Cobalt-precorrin-4 Transmethylase, Domain 2"/>
    <property type="match status" value="1"/>
</dbReference>
<sequence>MVHIQKSFDSDDAKLFIVPTPIGNLDDMTFRAVKTLENVELIACEDTRQTKKLLSHFNIEKPLLSYHEHNKYNREEGLVDRLKQGQSIALVSDAGMPIISDPGFEIVRRSREEGIDVTVLPGANAALTALVGSGIDSRTFTFYGFLPRKKKEMVDVLETLGRTNHTLIFYESPYRIKQTLKVMHEAYSPTRQISVARELTKKFEEYVYGTLDEVTLYMQSESAELRGEFCIVLEGQKEFDDEEEQWWDKLALNEHVDYYIEKGYSTKDAIKVVAKDRSLPKREVYQDYHR</sequence>
<dbReference type="EMBL" id="FNIG01000001">
    <property type="protein sequence ID" value="SDM78211.1"/>
    <property type="molecule type" value="Genomic_DNA"/>
</dbReference>
<dbReference type="HAMAP" id="MF_01877">
    <property type="entry name" value="16SrRNA_methyltr_I"/>
    <property type="match status" value="1"/>
</dbReference>
<dbReference type="PANTHER" id="PTHR46111">
    <property type="entry name" value="RIBOSOMAL RNA SMALL SUBUNIT METHYLTRANSFERASE I"/>
    <property type="match status" value="1"/>
</dbReference>
<dbReference type="InterPro" id="IPR018063">
    <property type="entry name" value="SAM_MeTrfase_RsmI_CS"/>
</dbReference>
<dbReference type="FunFam" id="3.40.1010.10:FF:000002">
    <property type="entry name" value="Ribosomal RNA small subunit methyltransferase I"/>
    <property type="match status" value="1"/>
</dbReference>
<dbReference type="InterPro" id="IPR008189">
    <property type="entry name" value="rRNA_ssu_MeTfrase_I"/>
</dbReference>
<reference evidence="8 9" key="1">
    <citation type="submission" date="2016-10" db="EMBL/GenBank/DDBJ databases">
        <authorList>
            <person name="de Groot N.N."/>
        </authorList>
    </citation>
    <scope>NUCLEOTIDE SEQUENCE [LARGE SCALE GENOMIC DNA]</scope>
    <source>
        <strain evidence="8 9">CGMCC 1.3442</strain>
    </source>
</reference>
<evidence type="ECO:0000256" key="2">
    <source>
        <dbReference type="ARBA" id="ARBA00022552"/>
    </source>
</evidence>
<organism evidence="8 9">
    <name type="scientific">Tenuibacillus multivorans</name>
    <dbReference type="NCBI Taxonomy" id="237069"/>
    <lineage>
        <taxon>Bacteria</taxon>
        <taxon>Bacillati</taxon>
        <taxon>Bacillota</taxon>
        <taxon>Bacilli</taxon>
        <taxon>Bacillales</taxon>
        <taxon>Bacillaceae</taxon>
        <taxon>Tenuibacillus</taxon>
    </lineage>
</organism>
<evidence type="ECO:0000256" key="3">
    <source>
        <dbReference type="ARBA" id="ARBA00022603"/>
    </source>
</evidence>
<comment type="function">
    <text evidence="6">Catalyzes the 2'-O-methylation of the ribose of cytidine 1402 (C1402) in 16S rRNA.</text>
</comment>
<evidence type="ECO:0000256" key="1">
    <source>
        <dbReference type="ARBA" id="ARBA00022490"/>
    </source>
</evidence>
<keyword evidence="9" id="KW-1185">Reference proteome</keyword>
<keyword evidence="3 6" id="KW-0489">Methyltransferase</keyword>
<feature type="domain" description="Tetrapyrrole methylase" evidence="7">
    <location>
        <begin position="14"/>
        <end position="214"/>
    </location>
</feature>
<proteinExistence type="inferred from homology"/>
<dbReference type="PROSITE" id="PS01296">
    <property type="entry name" value="RSMI"/>
    <property type="match status" value="1"/>
</dbReference>
<evidence type="ECO:0000256" key="6">
    <source>
        <dbReference type="HAMAP-Rule" id="MF_01877"/>
    </source>
</evidence>
<gene>
    <name evidence="6" type="primary">rsmI</name>
    <name evidence="8" type="ORF">SAMN05216498_0566</name>
</gene>
<dbReference type="Gene3D" id="3.40.1010.10">
    <property type="entry name" value="Cobalt-precorrin-4 Transmethylase, Domain 1"/>
    <property type="match status" value="1"/>
</dbReference>
<dbReference type="RefSeq" id="WP_093855094.1">
    <property type="nucleotide sequence ID" value="NZ_BJVZ01000022.1"/>
</dbReference>
<keyword evidence="2 6" id="KW-0698">rRNA processing</keyword>
<name>A0A1G9W1Z5_9BACI</name>